<dbReference type="GO" id="GO:0004622">
    <property type="term" value="F:phosphatidylcholine lysophospholipase activity"/>
    <property type="evidence" value="ECO:0007669"/>
    <property type="project" value="TreeGrafter"/>
</dbReference>
<dbReference type="RefSeq" id="WP_184915654.1">
    <property type="nucleotide sequence ID" value="NZ_JACHMO010000001.1"/>
</dbReference>
<dbReference type="Gene3D" id="3.40.50.1110">
    <property type="entry name" value="SGNH hydrolase"/>
    <property type="match status" value="1"/>
</dbReference>
<dbReference type="GO" id="GO:0004553">
    <property type="term" value="F:hydrolase activity, hydrolyzing O-glycosyl compounds"/>
    <property type="evidence" value="ECO:0007669"/>
    <property type="project" value="InterPro"/>
</dbReference>
<evidence type="ECO:0000259" key="3">
    <source>
        <dbReference type="PROSITE" id="PS51173"/>
    </source>
</evidence>
<dbReference type="PROSITE" id="PS51173">
    <property type="entry name" value="CBM2"/>
    <property type="match status" value="1"/>
</dbReference>
<dbReference type="Proteomes" id="UP000552097">
    <property type="component" value="Unassembled WGS sequence"/>
</dbReference>
<feature type="signal peptide" evidence="2">
    <location>
        <begin position="1"/>
        <end position="28"/>
    </location>
</feature>
<dbReference type="Pfam" id="PF13472">
    <property type="entry name" value="Lipase_GDSL_2"/>
    <property type="match status" value="1"/>
</dbReference>
<sequence length="368" mass="38019">MSRKAAVTTLLAALATLVGLLVAAPGQAVEAAAPTRIMALGDSITGSPGCWRALLDRDLRNAGHTDIDFVGTRTGDGCGFAYDGENEGHGGALVTAVADQNQLVGWLGATNPNVVLMHFGTNDVWSNRSTATILAAYGKLVDQMRANNASMKVIVAKIIPMAASACGECPQRVVDLNAAIPGWAAGKSTAQSPITVVDQWAGFATGTDTYDGVHPNASGDRKIANKWFPAVVSALNGTTPTSTTTSTTTSTSTTTTTTRTTSTSSPPVECGVSLRIVNQWPGGFSGEIEIRNGNATATKGWRVQFDLRAGMAVTQGWNGTFSQSGSTVTVSNASWNGAIQPLTSIKVGFNGSGDATGWVPPRPLCSLT</sequence>
<feature type="region of interest" description="Disordered" evidence="1">
    <location>
        <begin position="238"/>
        <end position="267"/>
    </location>
</feature>
<reference evidence="4 5" key="1">
    <citation type="submission" date="2020-08" db="EMBL/GenBank/DDBJ databases">
        <title>Sequencing the genomes of 1000 actinobacteria strains.</title>
        <authorList>
            <person name="Klenk H.-P."/>
        </authorList>
    </citation>
    <scope>NUCLEOTIDE SEQUENCE [LARGE SCALE GENOMIC DNA]</scope>
    <source>
        <strain evidence="4 5">DSM 45486</strain>
    </source>
</reference>
<dbReference type="PANTHER" id="PTHR30383">
    <property type="entry name" value="THIOESTERASE 1/PROTEASE 1/LYSOPHOSPHOLIPASE L1"/>
    <property type="match status" value="1"/>
</dbReference>
<evidence type="ECO:0000256" key="1">
    <source>
        <dbReference type="SAM" id="MobiDB-lite"/>
    </source>
</evidence>
<dbReference type="EMBL" id="JACHMO010000001">
    <property type="protein sequence ID" value="MBB5800742.1"/>
    <property type="molecule type" value="Genomic_DNA"/>
</dbReference>
<feature type="chain" id="PRO_5030831580" description="CBM2 domain-containing protein" evidence="2">
    <location>
        <begin position="29"/>
        <end position="368"/>
    </location>
</feature>
<dbReference type="InterPro" id="IPR012291">
    <property type="entry name" value="CBM2_carb-bd_dom_sf"/>
</dbReference>
<keyword evidence="5" id="KW-1185">Reference proteome</keyword>
<dbReference type="Pfam" id="PF00553">
    <property type="entry name" value="CBM_2"/>
    <property type="match status" value="1"/>
</dbReference>
<comment type="caution">
    <text evidence="4">The sequence shown here is derived from an EMBL/GenBank/DDBJ whole genome shotgun (WGS) entry which is preliminary data.</text>
</comment>
<evidence type="ECO:0000313" key="4">
    <source>
        <dbReference type="EMBL" id="MBB5800742.1"/>
    </source>
</evidence>
<feature type="domain" description="CBM2" evidence="3">
    <location>
        <begin position="263"/>
        <end position="368"/>
    </location>
</feature>
<keyword evidence="2" id="KW-0732">Signal</keyword>
<accession>A0A7W9LYL1</accession>
<dbReference type="InterPro" id="IPR051532">
    <property type="entry name" value="Ester_Hydrolysis_Enzymes"/>
</dbReference>
<dbReference type="AlphaFoldDB" id="A0A7W9LYL1"/>
<dbReference type="SUPFAM" id="SSF49384">
    <property type="entry name" value="Carbohydrate-binding domain"/>
    <property type="match status" value="1"/>
</dbReference>
<dbReference type="GO" id="GO:0030247">
    <property type="term" value="F:polysaccharide binding"/>
    <property type="evidence" value="ECO:0007669"/>
    <property type="project" value="UniProtKB-UniRule"/>
</dbReference>
<dbReference type="CDD" id="cd01833">
    <property type="entry name" value="XynB_like"/>
    <property type="match status" value="1"/>
</dbReference>
<dbReference type="PANTHER" id="PTHR30383:SF2">
    <property type="entry name" value="CELLULOSE-BINDING PROTEIN"/>
    <property type="match status" value="1"/>
</dbReference>
<dbReference type="InterPro" id="IPR001919">
    <property type="entry name" value="CBD2"/>
</dbReference>
<dbReference type="GO" id="GO:0005975">
    <property type="term" value="P:carbohydrate metabolic process"/>
    <property type="evidence" value="ECO:0007669"/>
    <property type="project" value="InterPro"/>
</dbReference>
<evidence type="ECO:0000313" key="5">
    <source>
        <dbReference type="Proteomes" id="UP000552097"/>
    </source>
</evidence>
<dbReference type="Gene3D" id="2.60.40.290">
    <property type="match status" value="1"/>
</dbReference>
<gene>
    <name evidence="4" type="ORF">F4560_000510</name>
</gene>
<protein>
    <recommendedName>
        <fullName evidence="3">CBM2 domain-containing protein</fullName>
    </recommendedName>
</protein>
<name>A0A7W9LYL1_9PSEU</name>
<dbReference type="InterPro" id="IPR013830">
    <property type="entry name" value="SGNH_hydro"/>
</dbReference>
<organism evidence="4 5">
    <name type="scientific">Saccharothrix ecbatanensis</name>
    <dbReference type="NCBI Taxonomy" id="1105145"/>
    <lineage>
        <taxon>Bacteria</taxon>
        <taxon>Bacillati</taxon>
        <taxon>Actinomycetota</taxon>
        <taxon>Actinomycetes</taxon>
        <taxon>Pseudonocardiales</taxon>
        <taxon>Pseudonocardiaceae</taxon>
        <taxon>Saccharothrix</taxon>
    </lineage>
</organism>
<proteinExistence type="predicted"/>
<dbReference type="SMART" id="SM00637">
    <property type="entry name" value="CBD_II"/>
    <property type="match status" value="1"/>
</dbReference>
<evidence type="ECO:0000256" key="2">
    <source>
        <dbReference type="SAM" id="SignalP"/>
    </source>
</evidence>
<dbReference type="SUPFAM" id="SSF52266">
    <property type="entry name" value="SGNH hydrolase"/>
    <property type="match status" value="1"/>
</dbReference>
<dbReference type="InterPro" id="IPR036514">
    <property type="entry name" value="SGNH_hydro_sf"/>
</dbReference>
<dbReference type="InterPro" id="IPR008965">
    <property type="entry name" value="CBM2/CBM3_carb-bd_dom_sf"/>
</dbReference>